<evidence type="ECO:0000256" key="1">
    <source>
        <dbReference type="ARBA" id="ARBA00004221"/>
    </source>
</evidence>
<keyword evidence="7" id="KW-0964">Secreted</keyword>
<reference evidence="13" key="1">
    <citation type="submission" date="2025-08" db="UniProtKB">
        <authorList>
            <consortium name="Ensembl"/>
        </authorList>
    </citation>
    <scope>IDENTIFICATION</scope>
</reference>
<keyword evidence="14" id="KW-1185">Reference proteome</keyword>
<organism evidence="13 14">
    <name type="scientific">Chinchilla lanigera</name>
    <name type="common">Long-tailed chinchilla</name>
    <name type="synonym">Chinchilla villidera</name>
    <dbReference type="NCBI Taxonomy" id="34839"/>
    <lineage>
        <taxon>Eukaryota</taxon>
        <taxon>Metazoa</taxon>
        <taxon>Chordata</taxon>
        <taxon>Craniata</taxon>
        <taxon>Vertebrata</taxon>
        <taxon>Euteleostomi</taxon>
        <taxon>Mammalia</taxon>
        <taxon>Eutheria</taxon>
        <taxon>Euarchontoglires</taxon>
        <taxon>Glires</taxon>
        <taxon>Rodentia</taxon>
        <taxon>Hystricomorpha</taxon>
        <taxon>Chinchillidae</taxon>
        <taxon>Chinchilla</taxon>
    </lineage>
</organism>
<evidence type="ECO:0000256" key="4">
    <source>
        <dbReference type="ARBA" id="ARBA00011014"/>
    </source>
</evidence>
<dbReference type="GO" id="GO:0031145">
    <property type="term" value="P:anaphase-promoting complex-dependent catabolic process"/>
    <property type="evidence" value="ECO:0007669"/>
    <property type="project" value="Ensembl"/>
</dbReference>
<keyword evidence="6" id="KW-0963">Cytoplasm</keyword>
<protein>
    <submittedName>
        <fullName evidence="13">ECRG4 augurin</fullName>
    </submittedName>
</protein>
<evidence type="ECO:0000256" key="10">
    <source>
        <dbReference type="ARBA" id="ARBA00023136"/>
    </source>
</evidence>
<dbReference type="OrthoDB" id="8915498at2759"/>
<dbReference type="AlphaFoldDB" id="A0A8C2VAT7"/>
<evidence type="ECO:0000256" key="6">
    <source>
        <dbReference type="ARBA" id="ARBA00022490"/>
    </source>
</evidence>
<dbReference type="Proteomes" id="UP000694398">
    <property type="component" value="Unassembled WGS sequence"/>
</dbReference>
<evidence type="ECO:0000256" key="5">
    <source>
        <dbReference type="ARBA" id="ARBA00022475"/>
    </source>
</evidence>
<proteinExistence type="inferred from homology"/>
<evidence type="ECO:0000256" key="12">
    <source>
        <dbReference type="SAM" id="SignalP"/>
    </source>
</evidence>
<evidence type="ECO:0000256" key="3">
    <source>
        <dbReference type="ARBA" id="ARBA00004613"/>
    </source>
</evidence>
<feature type="region of interest" description="Disordered" evidence="11">
    <location>
        <begin position="129"/>
        <end position="148"/>
    </location>
</feature>
<dbReference type="GO" id="GO:0005615">
    <property type="term" value="C:extracellular space"/>
    <property type="evidence" value="ECO:0007669"/>
    <property type="project" value="Ensembl"/>
</dbReference>
<evidence type="ECO:0000256" key="11">
    <source>
        <dbReference type="SAM" id="MobiDB-lite"/>
    </source>
</evidence>
<dbReference type="GO" id="GO:0005737">
    <property type="term" value="C:cytoplasm"/>
    <property type="evidence" value="ECO:0007669"/>
    <property type="project" value="UniProtKB-SubCell"/>
</dbReference>
<dbReference type="OMA" id="WLNRGRN"/>
<dbReference type="GO" id="GO:0016324">
    <property type="term" value="C:apical plasma membrane"/>
    <property type="evidence" value="ECO:0007669"/>
    <property type="project" value="UniProtKB-SubCell"/>
</dbReference>
<dbReference type="GO" id="GO:0090398">
    <property type="term" value="P:cellular senescence"/>
    <property type="evidence" value="ECO:0007669"/>
    <property type="project" value="Ensembl"/>
</dbReference>
<dbReference type="GeneID" id="102003533"/>
<dbReference type="Pfam" id="PF15187">
    <property type="entry name" value="Augurin"/>
    <property type="match status" value="1"/>
</dbReference>
<dbReference type="PANTHER" id="PTHR31613:SF2">
    <property type="entry name" value="AUGURIN"/>
    <property type="match status" value="1"/>
</dbReference>
<sequence>MATSSVRPAALALSGLALLLLLCLGPGGTRGNKLQRMLQEAEAPAPAQANVAVGENKAKEFLGGPRRQRRQLWDRTRPEVQQWYQQFLYMGFDEAKFEDDITYWLSRDRNGHDYYGDYYQRHYDEDAAIGPRSPESFRHGASVNYDDY</sequence>
<dbReference type="GO" id="GO:0070314">
    <property type="term" value="P:G1 to G0 transition"/>
    <property type="evidence" value="ECO:0007669"/>
    <property type="project" value="Ensembl"/>
</dbReference>
<accession>A0A8C2VAT7</accession>
<dbReference type="CTD" id="84417"/>
<evidence type="ECO:0000313" key="13">
    <source>
        <dbReference type="Ensembl" id="ENSCLAP00000012814.1"/>
    </source>
</evidence>
<reference evidence="13" key="2">
    <citation type="submission" date="2025-09" db="UniProtKB">
        <authorList>
            <consortium name="Ensembl"/>
        </authorList>
    </citation>
    <scope>IDENTIFICATION</scope>
</reference>
<keyword evidence="10" id="KW-0472">Membrane</keyword>
<comment type="similarity">
    <text evidence="4">Belongs to the augurin family.</text>
</comment>
<evidence type="ECO:0000313" key="14">
    <source>
        <dbReference type="Proteomes" id="UP000694398"/>
    </source>
</evidence>
<dbReference type="GO" id="GO:0042127">
    <property type="term" value="P:regulation of cell population proliferation"/>
    <property type="evidence" value="ECO:0007669"/>
    <property type="project" value="TreeGrafter"/>
</dbReference>
<feature type="signal peptide" evidence="12">
    <location>
        <begin position="1"/>
        <end position="31"/>
    </location>
</feature>
<gene>
    <name evidence="13" type="primary">ECRG4</name>
</gene>
<evidence type="ECO:0000256" key="9">
    <source>
        <dbReference type="ARBA" id="ARBA00022729"/>
    </source>
</evidence>
<dbReference type="InterPro" id="IPR028173">
    <property type="entry name" value="Augurin"/>
</dbReference>
<evidence type="ECO:0000256" key="8">
    <source>
        <dbReference type="ARBA" id="ARBA00022685"/>
    </source>
</evidence>
<evidence type="ECO:0000256" key="2">
    <source>
        <dbReference type="ARBA" id="ARBA00004496"/>
    </source>
</evidence>
<keyword evidence="5" id="KW-1003">Cell membrane</keyword>
<feature type="chain" id="PRO_5034223389" evidence="12">
    <location>
        <begin position="32"/>
        <end position="148"/>
    </location>
</feature>
<name>A0A8C2VAT7_CHILA</name>
<dbReference type="Ensembl" id="ENSCLAT00000012962.1">
    <property type="protein sequence ID" value="ENSCLAP00000012814.1"/>
    <property type="gene ID" value="ENSCLAG00000008845.1"/>
</dbReference>
<keyword evidence="8" id="KW-0165">Cleavage on pair of basic residues</keyword>
<evidence type="ECO:0000256" key="7">
    <source>
        <dbReference type="ARBA" id="ARBA00022525"/>
    </source>
</evidence>
<dbReference type="GO" id="GO:0007417">
    <property type="term" value="P:central nervous system development"/>
    <property type="evidence" value="ECO:0007669"/>
    <property type="project" value="TreeGrafter"/>
</dbReference>
<dbReference type="PANTHER" id="PTHR31613">
    <property type="entry name" value="AUGURIN"/>
    <property type="match status" value="1"/>
</dbReference>
<dbReference type="GeneTree" id="ENSGT00390000000145"/>
<comment type="subcellular location">
    <subcellularLocation>
        <location evidence="1">Apical cell membrane</location>
    </subcellularLocation>
    <subcellularLocation>
        <location evidence="2">Cytoplasm</location>
    </subcellularLocation>
    <subcellularLocation>
        <location evidence="3">Secreted</location>
    </subcellularLocation>
</comment>
<keyword evidence="9 12" id="KW-0732">Signal</keyword>